<comment type="caution">
    <text evidence="2">The sequence shown here is derived from an EMBL/GenBank/DDBJ whole genome shotgun (WGS) entry which is preliminary data.</text>
</comment>
<organism evidence="2 3">
    <name type="scientific">Deinococcus daejeonensis</name>
    <dbReference type="NCBI Taxonomy" id="1007098"/>
    <lineage>
        <taxon>Bacteria</taxon>
        <taxon>Thermotogati</taxon>
        <taxon>Deinococcota</taxon>
        <taxon>Deinococci</taxon>
        <taxon>Deinococcales</taxon>
        <taxon>Deinococcaceae</taxon>
        <taxon>Deinococcus</taxon>
    </lineage>
</organism>
<sequence length="84" mass="9343">MAGQVRQGQRAGQAVQQDRHAGQAVRGTQRPHRTVHPARQVTRGHIGAKGLHGPQYRLASAPRGVHRRQRSVTAWLAAPRDLRY</sequence>
<protein>
    <submittedName>
        <fullName evidence="2">Uncharacterized protein</fullName>
    </submittedName>
</protein>
<evidence type="ECO:0000256" key="1">
    <source>
        <dbReference type="SAM" id="MobiDB-lite"/>
    </source>
</evidence>
<dbReference type="Proteomes" id="UP000645517">
    <property type="component" value="Unassembled WGS sequence"/>
</dbReference>
<dbReference type="EMBL" id="BMOR01000002">
    <property type="protein sequence ID" value="GGN32722.1"/>
    <property type="molecule type" value="Genomic_DNA"/>
</dbReference>
<accession>A0ABQ2IZJ3</accession>
<feature type="region of interest" description="Disordered" evidence="1">
    <location>
        <begin position="1"/>
        <end position="70"/>
    </location>
</feature>
<gene>
    <name evidence="2" type="ORF">GCM10010842_09720</name>
</gene>
<proteinExistence type="predicted"/>
<reference evidence="3" key="1">
    <citation type="journal article" date="2019" name="Int. J. Syst. Evol. Microbiol.">
        <title>The Global Catalogue of Microorganisms (GCM) 10K type strain sequencing project: providing services to taxonomists for standard genome sequencing and annotation.</title>
        <authorList>
            <consortium name="The Broad Institute Genomics Platform"/>
            <consortium name="The Broad Institute Genome Sequencing Center for Infectious Disease"/>
            <person name="Wu L."/>
            <person name="Ma J."/>
        </authorList>
    </citation>
    <scope>NUCLEOTIDE SEQUENCE [LARGE SCALE GENOMIC DNA]</scope>
    <source>
        <strain evidence="3">JCM 16918</strain>
    </source>
</reference>
<name>A0ABQ2IZJ3_9DEIO</name>
<evidence type="ECO:0000313" key="2">
    <source>
        <dbReference type="EMBL" id="GGN32722.1"/>
    </source>
</evidence>
<evidence type="ECO:0000313" key="3">
    <source>
        <dbReference type="Proteomes" id="UP000645517"/>
    </source>
</evidence>
<keyword evidence="3" id="KW-1185">Reference proteome</keyword>
<feature type="compositionally biased region" description="Low complexity" evidence="1">
    <location>
        <begin position="1"/>
        <end position="16"/>
    </location>
</feature>